<evidence type="ECO:0000256" key="2">
    <source>
        <dbReference type="ARBA" id="ARBA00009477"/>
    </source>
</evidence>
<keyword evidence="9" id="KW-1185">Reference proteome</keyword>
<evidence type="ECO:0000256" key="1">
    <source>
        <dbReference type="ARBA" id="ARBA00004196"/>
    </source>
</evidence>
<proteinExistence type="inferred from homology"/>
<dbReference type="Pfam" id="PF25917">
    <property type="entry name" value="BSH_RND"/>
    <property type="match status" value="1"/>
</dbReference>
<dbReference type="AlphaFoldDB" id="A0A927C1W9"/>
<dbReference type="InterPro" id="IPR058627">
    <property type="entry name" value="MdtA-like_C"/>
</dbReference>
<evidence type="ECO:0000259" key="6">
    <source>
        <dbReference type="Pfam" id="PF25917"/>
    </source>
</evidence>
<evidence type="ECO:0000313" key="9">
    <source>
        <dbReference type="Proteomes" id="UP000610558"/>
    </source>
</evidence>
<feature type="coiled-coil region" evidence="4">
    <location>
        <begin position="161"/>
        <end position="188"/>
    </location>
</feature>
<dbReference type="PANTHER" id="PTHR30469">
    <property type="entry name" value="MULTIDRUG RESISTANCE PROTEIN MDTA"/>
    <property type="match status" value="1"/>
</dbReference>
<evidence type="ECO:0000313" key="8">
    <source>
        <dbReference type="EMBL" id="MBD2859768.1"/>
    </source>
</evidence>
<reference evidence="8" key="1">
    <citation type="submission" date="2020-09" db="EMBL/GenBank/DDBJ databases">
        <authorList>
            <person name="Yoon J.-W."/>
        </authorList>
    </citation>
    <scope>NUCLEOTIDE SEQUENCE</scope>
    <source>
        <strain evidence="8">KMU-158</strain>
    </source>
</reference>
<dbReference type="PANTHER" id="PTHR30469:SF12">
    <property type="entry name" value="MULTIDRUG RESISTANCE PROTEIN MDTA"/>
    <property type="match status" value="1"/>
</dbReference>
<feature type="domain" description="Multidrug resistance protein MdtA-like barrel-sandwich hybrid" evidence="6">
    <location>
        <begin position="71"/>
        <end position="212"/>
    </location>
</feature>
<dbReference type="Gene3D" id="2.40.420.20">
    <property type="match status" value="1"/>
</dbReference>
<sequence length="420" mass="46260">MAKIPKQAMSAGLIVLGAIIVAAIMIALRQPPEMQELPKQQLLVDVAYVEKETLSIPVYSQGNVTPITETTLVSEVNGKVIEVAPLFEAGGLVEKGDLLLSIDDRIYQAEVKRAQAAVATARNALSQEVARARVARDDLKKYPRKYSSQADLDRALRKPQVEDARARLDSARADLEQAKVNLDRTHIRAPYRGLVKARMVDLGQYVGTGSQLGQMFSVDRAEVRLPIPADRIPYLDLPDSRHPEYQPEVVLENELGQLWKGKIVRTEGVLDARSRVLFIVAQINDPYRLNSQGEPLLAGSFVKAKISGREMTDLIALPRNLLRAGGQVWVLDEELKLRNRQVKTLKTEGDFMLVSEGLQEGERVCLSPIPNAVVGTQVEINTSQVSSDLHRQSIQSQGGEQTQDKLTQGALTVGRNGAVQ</sequence>
<comment type="subcellular location">
    <subcellularLocation>
        <location evidence="1">Cell envelope</location>
    </subcellularLocation>
</comment>
<accession>A0A927C1W9</accession>
<dbReference type="Gene3D" id="1.10.287.470">
    <property type="entry name" value="Helix hairpin bin"/>
    <property type="match status" value="1"/>
</dbReference>
<dbReference type="Pfam" id="PF25967">
    <property type="entry name" value="RND-MFP_C"/>
    <property type="match status" value="1"/>
</dbReference>
<keyword evidence="3" id="KW-0813">Transport</keyword>
<gene>
    <name evidence="8" type="ORF">IB286_12215</name>
</gene>
<evidence type="ECO:0000256" key="5">
    <source>
        <dbReference type="SAM" id="MobiDB-lite"/>
    </source>
</evidence>
<dbReference type="SUPFAM" id="SSF111369">
    <property type="entry name" value="HlyD-like secretion proteins"/>
    <property type="match status" value="1"/>
</dbReference>
<dbReference type="EMBL" id="JACXLD010000007">
    <property type="protein sequence ID" value="MBD2859768.1"/>
    <property type="molecule type" value="Genomic_DNA"/>
</dbReference>
<keyword evidence="4" id="KW-0175">Coiled coil</keyword>
<dbReference type="RefSeq" id="WP_190765940.1">
    <property type="nucleotide sequence ID" value="NZ_JACXLD010000007.1"/>
</dbReference>
<organism evidence="8 9">
    <name type="scientific">Spongiibacter pelagi</name>
    <dbReference type="NCBI Taxonomy" id="2760804"/>
    <lineage>
        <taxon>Bacteria</taxon>
        <taxon>Pseudomonadati</taxon>
        <taxon>Pseudomonadota</taxon>
        <taxon>Gammaproteobacteria</taxon>
        <taxon>Cellvibrionales</taxon>
        <taxon>Spongiibacteraceae</taxon>
        <taxon>Spongiibacter</taxon>
    </lineage>
</organism>
<feature type="compositionally biased region" description="Polar residues" evidence="5">
    <location>
        <begin position="385"/>
        <end position="410"/>
    </location>
</feature>
<dbReference type="NCBIfam" id="TIGR01730">
    <property type="entry name" value="RND_mfp"/>
    <property type="match status" value="1"/>
</dbReference>
<dbReference type="Gene3D" id="2.40.30.170">
    <property type="match status" value="1"/>
</dbReference>
<comment type="caution">
    <text evidence="8">The sequence shown here is derived from an EMBL/GenBank/DDBJ whole genome shotgun (WGS) entry which is preliminary data.</text>
</comment>
<dbReference type="Proteomes" id="UP000610558">
    <property type="component" value="Unassembled WGS sequence"/>
</dbReference>
<dbReference type="Gene3D" id="2.40.50.100">
    <property type="match status" value="1"/>
</dbReference>
<comment type="similarity">
    <text evidence="2">Belongs to the membrane fusion protein (MFP) (TC 8.A.1) family.</text>
</comment>
<dbReference type="GO" id="GO:0015562">
    <property type="term" value="F:efflux transmembrane transporter activity"/>
    <property type="evidence" value="ECO:0007669"/>
    <property type="project" value="TreeGrafter"/>
</dbReference>
<dbReference type="InterPro" id="IPR058625">
    <property type="entry name" value="MdtA-like_BSH"/>
</dbReference>
<evidence type="ECO:0000256" key="4">
    <source>
        <dbReference type="SAM" id="Coils"/>
    </source>
</evidence>
<name>A0A927C1W9_9GAMM</name>
<evidence type="ECO:0000259" key="7">
    <source>
        <dbReference type="Pfam" id="PF25967"/>
    </source>
</evidence>
<dbReference type="GO" id="GO:1990281">
    <property type="term" value="C:efflux pump complex"/>
    <property type="evidence" value="ECO:0007669"/>
    <property type="project" value="TreeGrafter"/>
</dbReference>
<feature type="region of interest" description="Disordered" evidence="5">
    <location>
        <begin position="385"/>
        <end position="420"/>
    </location>
</feature>
<protein>
    <submittedName>
        <fullName evidence="8">Efflux RND transporter periplasmic adaptor subunit</fullName>
    </submittedName>
</protein>
<dbReference type="InterPro" id="IPR006143">
    <property type="entry name" value="RND_pump_MFP"/>
</dbReference>
<feature type="domain" description="Multidrug resistance protein MdtA-like C-terminal permuted SH3" evidence="7">
    <location>
        <begin position="326"/>
        <end position="367"/>
    </location>
</feature>
<evidence type="ECO:0000256" key="3">
    <source>
        <dbReference type="ARBA" id="ARBA00022448"/>
    </source>
</evidence>